<feature type="compositionally biased region" description="Polar residues" evidence="1">
    <location>
        <begin position="487"/>
        <end position="497"/>
    </location>
</feature>
<gene>
    <name evidence="3" type="ORF">METBIDRAFT_155599</name>
</gene>
<keyword evidence="2" id="KW-0812">Transmembrane</keyword>
<reference evidence="3 4" key="1">
    <citation type="submission" date="2016-05" db="EMBL/GenBank/DDBJ databases">
        <title>Comparative genomics of biotechnologically important yeasts.</title>
        <authorList>
            <consortium name="DOE Joint Genome Institute"/>
            <person name="Riley R."/>
            <person name="Haridas S."/>
            <person name="Wolfe K.H."/>
            <person name="Lopes M.R."/>
            <person name="Hittinger C.T."/>
            <person name="Goker M."/>
            <person name="Salamov A."/>
            <person name="Wisecaver J."/>
            <person name="Long T.M."/>
            <person name="Aerts A.L."/>
            <person name="Barry K."/>
            <person name="Choi C."/>
            <person name="Clum A."/>
            <person name="Coughlan A.Y."/>
            <person name="Deshpande S."/>
            <person name="Douglass A.P."/>
            <person name="Hanson S.J."/>
            <person name="Klenk H.-P."/>
            <person name="LaButti K."/>
            <person name="Lapidus A."/>
            <person name="Lindquist E."/>
            <person name="Lipzen A."/>
            <person name="Meier-kolthoff J.P."/>
            <person name="Ohm R.A."/>
            <person name="Otillar R.P."/>
            <person name="Pangilinan J."/>
            <person name="Peng Y."/>
            <person name="Rokas A."/>
            <person name="Rosa C.A."/>
            <person name="Scheuner C."/>
            <person name="Sibirny A.A."/>
            <person name="Slot J.C."/>
            <person name="Stielow J.B."/>
            <person name="Sun H."/>
            <person name="Kurtzman C.P."/>
            <person name="Blackwell M."/>
            <person name="Grigoriev I.V."/>
            <person name="Jeffries T.W."/>
        </authorList>
    </citation>
    <scope>NUCLEOTIDE SEQUENCE [LARGE SCALE GENOMIC DNA]</scope>
    <source>
        <strain evidence="3 4">NRRL YB-4993</strain>
    </source>
</reference>
<dbReference type="GeneID" id="30027587"/>
<feature type="compositionally biased region" description="Low complexity" evidence="1">
    <location>
        <begin position="472"/>
        <end position="486"/>
    </location>
</feature>
<dbReference type="EMBL" id="LXTC01000002">
    <property type="protein sequence ID" value="OBA22557.1"/>
    <property type="molecule type" value="Genomic_DNA"/>
</dbReference>
<name>A0A1A0HF88_9ASCO</name>
<feature type="region of interest" description="Disordered" evidence="1">
    <location>
        <begin position="563"/>
        <end position="582"/>
    </location>
</feature>
<keyword evidence="2" id="KW-0472">Membrane</keyword>
<organism evidence="3 4">
    <name type="scientific">Metschnikowia bicuspidata var. bicuspidata NRRL YB-4993</name>
    <dbReference type="NCBI Taxonomy" id="869754"/>
    <lineage>
        <taxon>Eukaryota</taxon>
        <taxon>Fungi</taxon>
        <taxon>Dikarya</taxon>
        <taxon>Ascomycota</taxon>
        <taxon>Saccharomycotina</taxon>
        <taxon>Pichiomycetes</taxon>
        <taxon>Metschnikowiaceae</taxon>
        <taxon>Metschnikowia</taxon>
    </lineage>
</organism>
<dbReference type="RefSeq" id="XP_018713053.1">
    <property type="nucleotide sequence ID" value="XM_018854611.1"/>
</dbReference>
<keyword evidence="4" id="KW-1185">Reference proteome</keyword>
<feature type="transmembrane region" description="Helical" evidence="2">
    <location>
        <begin position="355"/>
        <end position="378"/>
    </location>
</feature>
<feature type="region of interest" description="Disordered" evidence="1">
    <location>
        <begin position="468"/>
        <end position="497"/>
    </location>
</feature>
<keyword evidence="2" id="KW-1133">Transmembrane helix</keyword>
<comment type="caution">
    <text evidence="3">The sequence shown here is derived from an EMBL/GenBank/DDBJ whole genome shotgun (WGS) entry which is preliminary data.</text>
</comment>
<evidence type="ECO:0000313" key="4">
    <source>
        <dbReference type="Proteomes" id="UP000092555"/>
    </source>
</evidence>
<evidence type="ECO:0000313" key="3">
    <source>
        <dbReference type="EMBL" id="OBA22557.1"/>
    </source>
</evidence>
<protein>
    <recommendedName>
        <fullName evidence="5">REJ domain-containing protein</fullName>
    </recommendedName>
</protein>
<sequence>MSGLENQSASGNFSFLLATRSSESIVSTPTQITSALSASPNTQAPTTVVSLASPLVSAPISSGLTTTSSSLEMSLVLQQLLPEAPADSVVNTALSSVLGLSQTPSVQFESPSSSAENTPTSVLASFSSDPGLLSSTQTLPAAISSPSSVSSEPLPQESSSAFLPESAALSSLVASLSSSPQSTSSPSQSSLLLSSSSSSSSSLSLLSSSSSILQTSSSLQQSSLGPVPLASSAIFSLTLSSSWTSSVSSSTETASSSELSSSLSLSASSRSRSSDLALRTSSSESSQTPTSSATSSFSSSAPSITEASSSTSGYYVSTISVLPDTTITTLITIPTTASSLSSSSSSSVSLENAKIIGGVVGAVGGALLIGLFALLVFLKKRKKKVTNQLPDFADEALGSDNEKSTGFLKLFGAKGSTANTGGGVSTYNGLENQVNVRSASVGAGAATDAGDNNDFEYRGVTNSNNLDSIFRSTGSNTGHNSSGFNSANETPRQGNSRFNSMVVPFMKTMHEGDQEHDGASPMPGEAPYPTEENDALSSLAGSDKSSEYATDDDLLLHADPHQFWAGEHHSNNSRLRFTEDLA</sequence>
<dbReference type="AlphaFoldDB" id="A0A1A0HF88"/>
<dbReference type="Proteomes" id="UP000092555">
    <property type="component" value="Unassembled WGS sequence"/>
</dbReference>
<evidence type="ECO:0008006" key="5">
    <source>
        <dbReference type="Google" id="ProtNLM"/>
    </source>
</evidence>
<dbReference type="STRING" id="869754.A0A1A0HF88"/>
<evidence type="ECO:0000256" key="1">
    <source>
        <dbReference type="SAM" id="MobiDB-lite"/>
    </source>
</evidence>
<accession>A0A1A0HF88</accession>
<feature type="region of interest" description="Disordered" evidence="1">
    <location>
        <begin position="276"/>
        <end position="308"/>
    </location>
</feature>
<dbReference type="OrthoDB" id="4096469at2759"/>
<proteinExistence type="predicted"/>
<evidence type="ECO:0000256" key="2">
    <source>
        <dbReference type="SAM" id="Phobius"/>
    </source>
</evidence>
<feature type="region of interest" description="Disordered" evidence="1">
    <location>
        <begin position="511"/>
        <end position="553"/>
    </location>
</feature>